<keyword evidence="5" id="KW-0539">Nucleus</keyword>
<dbReference type="InterPro" id="IPR036879">
    <property type="entry name" value="TF_MADSbox_sf"/>
</dbReference>
<evidence type="ECO:0000256" key="1">
    <source>
        <dbReference type="ARBA" id="ARBA00004123"/>
    </source>
</evidence>
<keyword evidence="3" id="KW-0238">DNA-binding</keyword>
<keyword evidence="2" id="KW-0805">Transcription regulation</keyword>
<name>A0AAD3T1K0_NEPGR</name>
<organism evidence="8 9">
    <name type="scientific">Nepenthes gracilis</name>
    <name type="common">Slender pitcher plant</name>
    <dbReference type="NCBI Taxonomy" id="150966"/>
    <lineage>
        <taxon>Eukaryota</taxon>
        <taxon>Viridiplantae</taxon>
        <taxon>Streptophyta</taxon>
        <taxon>Embryophyta</taxon>
        <taxon>Tracheophyta</taxon>
        <taxon>Spermatophyta</taxon>
        <taxon>Magnoliopsida</taxon>
        <taxon>eudicotyledons</taxon>
        <taxon>Gunneridae</taxon>
        <taxon>Pentapetalae</taxon>
        <taxon>Caryophyllales</taxon>
        <taxon>Nepenthaceae</taxon>
        <taxon>Nepenthes</taxon>
    </lineage>
</organism>
<dbReference type="Proteomes" id="UP001279734">
    <property type="component" value="Unassembled WGS sequence"/>
</dbReference>
<dbReference type="GO" id="GO:0010152">
    <property type="term" value="P:pollen maturation"/>
    <property type="evidence" value="ECO:0007669"/>
    <property type="project" value="UniProtKB-ARBA"/>
</dbReference>
<dbReference type="FunFam" id="3.40.1810.10:FF:000010">
    <property type="entry name" value="Agamous-like MADS-box protein AGL30"/>
    <property type="match status" value="1"/>
</dbReference>
<accession>A0AAD3T1K0</accession>
<proteinExistence type="predicted"/>
<dbReference type="GO" id="GO:0005634">
    <property type="term" value="C:nucleus"/>
    <property type="evidence" value="ECO:0007669"/>
    <property type="project" value="UniProtKB-SubCell"/>
</dbReference>
<evidence type="ECO:0000256" key="4">
    <source>
        <dbReference type="ARBA" id="ARBA00023163"/>
    </source>
</evidence>
<evidence type="ECO:0000256" key="6">
    <source>
        <dbReference type="SAM" id="Coils"/>
    </source>
</evidence>
<dbReference type="SMART" id="SM00432">
    <property type="entry name" value="MADS"/>
    <property type="match status" value="1"/>
</dbReference>
<evidence type="ECO:0000256" key="3">
    <source>
        <dbReference type="ARBA" id="ARBA00023125"/>
    </source>
</evidence>
<comment type="subcellular location">
    <subcellularLocation>
        <location evidence="1">Nucleus</location>
    </subcellularLocation>
</comment>
<dbReference type="CDD" id="cd00266">
    <property type="entry name" value="MADS_SRF_like"/>
    <property type="match status" value="1"/>
</dbReference>
<feature type="coiled-coil region" evidence="6">
    <location>
        <begin position="77"/>
        <end position="134"/>
    </location>
</feature>
<dbReference type="InterPro" id="IPR033897">
    <property type="entry name" value="SRF-like_MADS-box"/>
</dbReference>
<dbReference type="AlphaFoldDB" id="A0AAD3T1K0"/>
<evidence type="ECO:0000313" key="8">
    <source>
        <dbReference type="EMBL" id="GMH21933.1"/>
    </source>
</evidence>
<dbReference type="GO" id="GO:0000987">
    <property type="term" value="F:cis-regulatory region sequence-specific DNA binding"/>
    <property type="evidence" value="ECO:0007669"/>
    <property type="project" value="InterPro"/>
</dbReference>
<protein>
    <recommendedName>
        <fullName evidence="7">MADS-box domain-containing protein</fullName>
    </recommendedName>
</protein>
<dbReference type="EMBL" id="BSYO01000024">
    <property type="protein sequence ID" value="GMH21933.1"/>
    <property type="molecule type" value="Genomic_DNA"/>
</dbReference>
<comment type="caution">
    <text evidence="8">The sequence shown here is derived from an EMBL/GenBank/DDBJ whole genome shotgun (WGS) entry which is preliminary data.</text>
</comment>
<evidence type="ECO:0000256" key="2">
    <source>
        <dbReference type="ARBA" id="ARBA00023015"/>
    </source>
</evidence>
<reference evidence="8" key="1">
    <citation type="submission" date="2023-05" db="EMBL/GenBank/DDBJ databases">
        <title>Nepenthes gracilis genome sequencing.</title>
        <authorList>
            <person name="Fukushima K."/>
        </authorList>
    </citation>
    <scope>NUCLEOTIDE SEQUENCE</scope>
    <source>
        <strain evidence="8">SING2019-196</strain>
    </source>
</reference>
<sequence length="359" mass="41166">MGRVKLKIKRIESTSNRQVTYSKRRNGIVKKAKEIATLCDIDLILIMFSPAGKPTLRLADRSNLEQVIAKFSRLPAHERAQRKLETLEALRKTFKKLDHDVNIEDFLCTSTQTAEELNNQVTLLQTQLADVQKRLSCWSNPEKIDSVERLSQMEDLLRDSLNQIHLHKEIIAKHDIMSLECSSQFENGLLFPLVMGSIQETPASSWLPHNETEQLHLPGEARFLQQRDLKCYKDCSLLEYCEFYGKRKQIEMDTAGQVNKTIQDFCSLNELGANACLGLEIGDPYPYSPYGSLNLPDYERAIPETGIYFQAQPINCQVTSDFELHGSLFENQFEDLVPAFRPCIVPNYNENLYTYPQPN</sequence>
<keyword evidence="6" id="KW-0175">Coiled coil</keyword>
<dbReference type="GO" id="GO:0045944">
    <property type="term" value="P:positive regulation of transcription by RNA polymerase II"/>
    <property type="evidence" value="ECO:0007669"/>
    <property type="project" value="InterPro"/>
</dbReference>
<gene>
    <name evidence="8" type="ORF">Nepgr_023776</name>
</gene>
<dbReference type="GO" id="GO:0000981">
    <property type="term" value="F:DNA-binding transcription factor activity, RNA polymerase II-specific"/>
    <property type="evidence" value="ECO:0007669"/>
    <property type="project" value="InterPro"/>
</dbReference>
<evidence type="ECO:0000313" key="9">
    <source>
        <dbReference type="Proteomes" id="UP001279734"/>
    </source>
</evidence>
<dbReference type="GO" id="GO:0080092">
    <property type="term" value="P:regulation of pollen tube growth"/>
    <property type="evidence" value="ECO:0007669"/>
    <property type="project" value="UniProtKB-ARBA"/>
</dbReference>
<dbReference type="SUPFAM" id="SSF55455">
    <property type="entry name" value="SRF-like"/>
    <property type="match status" value="1"/>
</dbReference>
<evidence type="ECO:0000256" key="5">
    <source>
        <dbReference type="ARBA" id="ARBA00023242"/>
    </source>
</evidence>
<dbReference type="PROSITE" id="PS50066">
    <property type="entry name" value="MADS_BOX_2"/>
    <property type="match status" value="1"/>
</dbReference>
<dbReference type="Pfam" id="PF00319">
    <property type="entry name" value="SRF-TF"/>
    <property type="match status" value="1"/>
</dbReference>
<dbReference type="PANTHER" id="PTHR48019">
    <property type="entry name" value="SERUM RESPONSE FACTOR HOMOLOG"/>
    <property type="match status" value="1"/>
</dbReference>
<feature type="domain" description="MADS-box" evidence="7">
    <location>
        <begin position="1"/>
        <end position="53"/>
    </location>
</feature>
<dbReference type="InterPro" id="IPR002100">
    <property type="entry name" value="TF_MADSbox"/>
</dbReference>
<dbReference type="PRINTS" id="PR00404">
    <property type="entry name" value="MADSDOMAIN"/>
</dbReference>
<keyword evidence="9" id="KW-1185">Reference proteome</keyword>
<keyword evidence="4" id="KW-0804">Transcription</keyword>
<evidence type="ECO:0000259" key="7">
    <source>
        <dbReference type="PROSITE" id="PS50066"/>
    </source>
</evidence>
<dbReference type="Gene3D" id="3.40.1810.10">
    <property type="entry name" value="Transcription factor, MADS-box"/>
    <property type="match status" value="1"/>
</dbReference>
<dbReference type="InterPro" id="IPR050142">
    <property type="entry name" value="MADS-box/MEF2_TF"/>
</dbReference>
<dbReference type="GO" id="GO:0046983">
    <property type="term" value="F:protein dimerization activity"/>
    <property type="evidence" value="ECO:0007669"/>
    <property type="project" value="InterPro"/>
</dbReference>